<protein>
    <recommendedName>
        <fullName evidence="1">Na+-translocating membrane potential-generating system MpsC domain-containing protein</fullName>
    </recommendedName>
</protein>
<organism evidence="2 3">
    <name type="scientific">Paenibacillus nuruki</name>
    <dbReference type="NCBI Taxonomy" id="1886670"/>
    <lineage>
        <taxon>Bacteria</taxon>
        <taxon>Bacillati</taxon>
        <taxon>Bacillota</taxon>
        <taxon>Bacilli</taxon>
        <taxon>Bacillales</taxon>
        <taxon>Paenibacillaceae</taxon>
        <taxon>Paenibacillus</taxon>
    </lineage>
</organism>
<dbReference type="Pfam" id="PF10057">
    <property type="entry name" value="MpsC"/>
    <property type="match status" value="1"/>
</dbReference>
<gene>
    <name evidence="2" type="ORF">PTI45_01389</name>
</gene>
<dbReference type="PATRIC" id="fig|1886670.3.peg.1414"/>
<proteinExistence type="predicted"/>
<reference evidence="2 3" key="1">
    <citation type="submission" date="2016-08" db="EMBL/GenBank/DDBJ databases">
        <title>Genome sequencing of Paenibacillus sp. TI45-13ar, isolated from Korean traditional nuruk.</title>
        <authorList>
            <person name="Kim S.-J."/>
        </authorList>
    </citation>
    <scope>NUCLEOTIDE SEQUENCE [LARGE SCALE GENOMIC DNA]</scope>
    <source>
        <strain evidence="2 3">TI45-13ar</strain>
    </source>
</reference>
<evidence type="ECO:0000259" key="1">
    <source>
        <dbReference type="Pfam" id="PF10057"/>
    </source>
</evidence>
<dbReference type="InterPro" id="IPR018745">
    <property type="entry name" value="MpsC"/>
</dbReference>
<accession>A0A1E3L8T8</accession>
<sequence length="224" mass="26186">MNDQQLVSLATSYTTKLLRSRFGKGPESISVYVTGKCVIFHLNNFISPVEKFLLNQEEEQAFRYTRELIMKSMLPELKNFLNEDLNLTVDELYYDWGIHNASGIIVGLDTAHFEEPIDYNGKQEAHDQILDVTSIVQKRSSYIDSWWVNSKILVIFRKGITILLEKELFKLGYEQQLRVAKRKLEKGLLKKNTNLGQLFDKKLADIYIDWDFDLDHSTFVYTFK</sequence>
<feature type="domain" description="Na+-translocating membrane potential-generating system MpsC" evidence="1">
    <location>
        <begin position="12"/>
        <end position="106"/>
    </location>
</feature>
<evidence type="ECO:0000313" key="3">
    <source>
        <dbReference type="Proteomes" id="UP000094578"/>
    </source>
</evidence>
<dbReference type="AlphaFoldDB" id="A0A1E3L8T8"/>
<dbReference type="STRING" id="1886670.PTI45_01389"/>
<name>A0A1E3L8T8_9BACL</name>
<dbReference type="RefSeq" id="WP_069326806.1">
    <property type="nucleotide sequence ID" value="NZ_MDER01000031.1"/>
</dbReference>
<evidence type="ECO:0000313" key="2">
    <source>
        <dbReference type="EMBL" id="ODP29380.1"/>
    </source>
</evidence>
<keyword evidence="3" id="KW-1185">Reference proteome</keyword>
<comment type="caution">
    <text evidence="2">The sequence shown here is derived from an EMBL/GenBank/DDBJ whole genome shotgun (WGS) entry which is preliminary data.</text>
</comment>
<dbReference type="Proteomes" id="UP000094578">
    <property type="component" value="Unassembled WGS sequence"/>
</dbReference>
<dbReference type="EMBL" id="MDER01000031">
    <property type="protein sequence ID" value="ODP29380.1"/>
    <property type="molecule type" value="Genomic_DNA"/>
</dbReference>